<gene>
    <name evidence="3" type="ORF">Premu_2734</name>
</gene>
<dbReference type="SUPFAM" id="SSF51735">
    <property type="entry name" value="NAD(P)-binding Rossmann-fold domains"/>
    <property type="match status" value="1"/>
</dbReference>
<name>F8NCP9_9BACT</name>
<organism evidence="3 4">
    <name type="scientific">Hallella multisaccharivorax DSM 17128</name>
    <dbReference type="NCBI Taxonomy" id="688246"/>
    <lineage>
        <taxon>Bacteria</taxon>
        <taxon>Pseudomonadati</taxon>
        <taxon>Bacteroidota</taxon>
        <taxon>Bacteroidia</taxon>
        <taxon>Bacteroidales</taxon>
        <taxon>Prevotellaceae</taxon>
        <taxon>Hallella</taxon>
    </lineage>
</organism>
<dbReference type="InterPro" id="IPR036291">
    <property type="entry name" value="NAD(P)-bd_dom_sf"/>
</dbReference>
<dbReference type="Gene3D" id="1.10.3660.10">
    <property type="entry name" value="6-phosphogluconate dehydrogenase C-terminal like domain"/>
    <property type="match status" value="1"/>
</dbReference>
<evidence type="ECO:0000259" key="2">
    <source>
        <dbReference type="PROSITE" id="PS51176"/>
    </source>
</evidence>
<dbReference type="InterPro" id="IPR046826">
    <property type="entry name" value="PDH_N"/>
</dbReference>
<dbReference type="PROSITE" id="PS51176">
    <property type="entry name" value="PDH_ADH"/>
    <property type="match status" value="1"/>
</dbReference>
<dbReference type="FunFam" id="3.40.50.720:FF:000232">
    <property type="entry name" value="Prephenate dehydrogenase family protein"/>
    <property type="match status" value="1"/>
</dbReference>
<keyword evidence="1 3" id="KW-0560">Oxidoreductase</keyword>
<dbReference type="OrthoDB" id="1522519at2"/>
<dbReference type="InterPro" id="IPR003099">
    <property type="entry name" value="Prephen_DH"/>
</dbReference>
<dbReference type="GO" id="GO:0006571">
    <property type="term" value="P:tyrosine biosynthetic process"/>
    <property type="evidence" value="ECO:0007669"/>
    <property type="project" value="InterPro"/>
</dbReference>
<dbReference type="EMBL" id="GL945017">
    <property type="protein sequence ID" value="EGN58084.1"/>
    <property type="molecule type" value="Genomic_DNA"/>
</dbReference>
<reference evidence="4" key="1">
    <citation type="journal article" date="2011" name="Stand. Genomic Sci.">
        <title>Non-contiguous finished genome sequence of the opportunistic oral pathogen Prevotella multisaccharivorax type strain (PPPA20).</title>
        <authorList>
            <person name="Pati A."/>
            <person name="Gronow S."/>
            <person name="Lu M."/>
            <person name="Lapidus A."/>
            <person name="Nolan M."/>
            <person name="Lucas S."/>
            <person name="Hammon N."/>
            <person name="Deshpande S."/>
            <person name="Cheng J.F."/>
            <person name="Tapia R."/>
            <person name="Han C."/>
            <person name="Goodwin L."/>
            <person name="Pitluck S."/>
            <person name="Liolios K."/>
            <person name="Pagani I."/>
            <person name="Mavromatis K."/>
            <person name="Mikhailova N."/>
            <person name="Huntemann M."/>
            <person name="Chen A."/>
            <person name="Palaniappan K."/>
            <person name="Land M."/>
            <person name="Hauser L."/>
            <person name="Detter J.C."/>
            <person name="Brambilla E.M."/>
            <person name="Rohde M."/>
            <person name="Goker M."/>
            <person name="Woyke T."/>
            <person name="Bristow J."/>
            <person name="Eisen J.A."/>
            <person name="Markowitz V."/>
            <person name="Hugenholtz P."/>
            <person name="Kyrpides N.C."/>
            <person name="Klenk H.P."/>
            <person name="Ivanova N."/>
        </authorList>
    </citation>
    <scope>NUCLEOTIDE SEQUENCE [LARGE SCALE GENOMIC DNA]</scope>
    <source>
        <strain evidence="4">DSM 17128</strain>
    </source>
</reference>
<feature type="domain" description="Prephenate/arogenate dehydrogenase" evidence="2">
    <location>
        <begin position="1"/>
        <end position="260"/>
    </location>
</feature>
<dbReference type="STRING" id="688246.Premu_2734"/>
<dbReference type="InterPro" id="IPR050812">
    <property type="entry name" value="Preph/Arog_dehydrog"/>
</dbReference>
<dbReference type="EC" id="1.3.1.12" evidence="3"/>
<dbReference type="InterPro" id="IPR008927">
    <property type="entry name" value="6-PGluconate_DH-like_C_sf"/>
</dbReference>
<evidence type="ECO:0000256" key="1">
    <source>
        <dbReference type="ARBA" id="ARBA00023002"/>
    </source>
</evidence>
<evidence type="ECO:0000313" key="4">
    <source>
        <dbReference type="Proteomes" id="UP000002772"/>
    </source>
</evidence>
<dbReference type="SUPFAM" id="SSF48179">
    <property type="entry name" value="6-phosphogluconate dehydrogenase C-terminal domain-like"/>
    <property type="match status" value="1"/>
</dbReference>
<dbReference type="PANTHER" id="PTHR21363">
    <property type="entry name" value="PREPHENATE DEHYDROGENASE"/>
    <property type="match status" value="1"/>
</dbReference>
<dbReference type="AlphaFoldDB" id="F8NCP9"/>
<dbReference type="eggNOG" id="COG0287">
    <property type="taxonomic scope" value="Bacteria"/>
</dbReference>
<keyword evidence="4" id="KW-1185">Reference proteome</keyword>
<sequence>MRILIMGAGKMGSFFIDLLSFDHEVAVVERDPKRMRFTYNCQRFTSMDEVKAFAPELVINAVTVKFTKPAFDEIMPYLPKDCIISDIASVKTDLKDYYEKSGHPYVSTHPMFGPTFANLNQLSEENAIIISEGDYMGRIFFKDLYQRLGLHIYEYTFEEHDRTVAYSLSIPFVSTFVFAAVMKHQDAPGTTFKRHMNIARGVLSEDNYLLQEILFNPYTHDQVAQIRTELKELLQIIDNKDSVAMEAYLTKIRKHLAEQG</sequence>
<proteinExistence type="predicted"/>
<dbReference type="GO" id="GO:0070403">
    <property type="term" value="F:NAD+ binding"/>
    <property type="evidence" value="ECO:0007669"/>
    <property type="project" value="InterPro"/>
</dbReference>
<dbReference type="Pfam" id="PF02153">
    <property type="entry name" value="PDH_N"/>
    <property type="match status" value="1"/>
</dbReference>
<dbReference type="PANTHER" id="PTHR21363:SF0">
    <property type="entry name" value="PREPHENATE DEHYDROGENASE [NADP(+)]"/>
    <property type="match status" value="1"/>
</dbReference>
<dbReference type="Proteomes" id="UP000002772">
    <property type="component" value="Unassembled WGS sequence"/>
</dbReference>
<accession>F8NCP9</accession>
<dbReference type="GO" id="GO:0008977">
    <property type="term" value="F:prephenate dehydrogenase (NAD+) activity"/>
    <property type="evidence" value="ECO:0007669"/>
    <property type="project" value="UniProtKB-EC"/>
</dbReference>
<evidence type="ECO:0000313" key="3">
    <source>
        <dbReference type="EMBL" id="EGN58084.1"/>
    </source>
</evidence>
<protein>
    <submittedName>
        <fullName evidence="3">Prephenate dehydrogenase</fullName>
        <ecNumber evidence="3">1.3.1.12</ecNumber>
    </submittedName>
</protein>
<dbReference type="RefSeq" id="WP_007576068.1">
    <property type="nucleotide sequence ID" value="NZ_BPTS01000002.1"/>
</dbReference>
<dbReference type="GO" id="GO:0004665">
    <property type="term" value="F:prephenate dehydrogenase (NADP+) activity"/>
    <property type="evidence" value="ECO:0007669"/>
    <property type="project" value="InterPro"/>
</dbReference>
<dbReference type="HOGENOM" id="CLU_1080348_0_0_10"/>
<dbReference type="Gene3D" id="3.40.50.720">
    <property type="entry name" value="NAD(P)-binding Rossmann-like Domain"/>
    <property type="match status" value="1"/>
</dbReference>